<proteinExistence type="predicted"/>
<name>A0AC35FGZ8_9BILA</name>
<sequence length="324" mass="36909">MGRSLVVNEPCQICGDRSFGRHYGIVCCDGCSCFFKRSIRRNIQYACISGENNCPVDKTRRNWCPSCRLGKCFAMNMNKDAVQKERGPRRNRRTKALSDQSKLTSFNETNNESNSAVSESSFKTQNLLSLKPNDLLNFAKSFKFPNDLSVKPSLISQADILLFTAITQSMKSSVIIFLSPSTKLEVMQQVWQYCVIIHGIKSDLSLNLLGNDPKAIISNSLKDVFLQNAGPDYEEIRLLMCITFCLLGQCISQLNFATSLTESYRFWLNRHCSTYYPTDVQRFNRYNQFVNKLAQVKLDLISFKQKLTLDPKIVLNFLISVSNE</sequence>
<protein>
    <submittedName>
        <fullName evidence="2">Nuclear receptor domain-containing protein</fullName>
    </submittedName>
</protein>
<organism evidence="1 2">
    <name type="scientific">Panagrolaimus sp. PS1159</name>
    <dbReference type="NCBI Taxonomy" id="55785"/>
    <lineage>
        <taxon>Eukaryota</taxon>
        <taxon>Metazoa</taxon>
        <taxon>Ecdysozoa</taxon>
        <taxon>Nematoda</taxon>
        <taxon>Chromadorea</taxon>
        <taxon>Rhabditida</taxon>
        <taxon>Tylenchina</taxon>
        <taxon>Panagrolaimomorpha</taxon>
        <taxon>Panagrolaimoidea</taxon>
        <taxon>Panagrolaimidae</taxon>
        <taxon>Panagrolaimus</taxon>
    </lineage>
</organism>
<accession>A0AC35FGZ8</accession>
<evidence type="ECO:0000313" key="1">
    <source>
        <dbReference type="Proteomes" id="UP000887580"/>
    </source>
</evidence>
<dbReference type="WBParaSite" id="PS1159_v2.g17444.t1">
    <property type="protein sequence ID" value="PS1159_v2.g17444.t1"/>
    <property type="gene ID" value="PS1159_v2.g17444"/>
</dbReference>
<evidence type="ECO:0000313" key="2">
    <source>
        <dbReference type="WBParaSite" id="PS1159_v2.g17444.t1"/>
    </source>
</evidence>
<dbReference type="Proteomes" id="UP000887580">
    <property type="component" value="Unplaced"/>
</dbReference>
<reference evidence="2" key="1">
    <citation type="submission" date="2022-11" db="UniProtKB">
        <authorList>
            <consortium name="WormBaseParasite"/>
        </authorList>
    </citation>
    <scope>IDENTIFICATION</scope>
</reference>